<feature type="non-terminal residue" evidence="1">
    <location>
        <position position="62"/>
    </location>
</feature>
<keyword evidence="2" id="KW-1185">Reference proteome</keyword>
<proteinExistence type="predicted"/>
<sequence length="62" mass="7092">MGIPKQHRGLPSYRGNHRRIIVITASDTLEGTAYDCWIDEMDLSCTYFTYSLIWVIEQIGGV</sequence>
<dbReference type="AlphaFoldDB" id="A0A392SLB4"/>
<protein>
    <submittedName>
        <fullName evidence="1">Uncharacterized protein</fullName>
    </submittedName>
</protein>
<reference evidence="1 2" key="1">
    <citation type="journal article" date="2018" name="Front. Plant Sci.">
        <title>Red Clover (Trifolium pratense) and Zigzag Clover (T. medium) - A Picture of Genomic Similarities and Differences.</title>
        <authorList>
            <person name="Dluhosova J."/>
            <person name="Istvanek J."/>
            <person name="Nedelnik J."/>
            <person name="Repkova J."/>
        </authorList>
    </citation>
    <scope>NUCLEOTIDE SEQUENCE [LARGE SCALE GENOMIC DNA]</scope>
    <source>
        <strain evidence="2">cv. 10/8</strain>
        <tissue evidence="1">Leaf</tissue>
    </source>
</reference>
<dbReference type="Proteomes" id="UP000265520">
    <property type="component" value="Unassembled WGS sequence"/>
</dbReference>
<evidence type="ECO:0000313" key="2">
    <source>
        <dbReference type="Proteomes" id="UP000265520"/>
    </source>
</evidence>
<evidence type="ECO:0000313" key="1">
    <source>
        <dbReference type="EMBL" id="MCI49661.1"/>
    </source>
</evidence>
<accession>A0A392SLB4</accession>
<name>A0A392SLB4_9FABA</name>
<comment type="caution">
    <text evidence="1">The sequence shown here is derived from an EMBL/GenBank/DDBJ whole genome shotgun (WGS) entry which is preliminary data.</text>
</comment>
<organism evidence="1 2">
    <name type="scientific">Trifolium medium</name>
    <dbReference type="NCBI Taxonomy" id="97028"/>
    <lineage>
        <taxon>Eukaryota</taxon>
        <taxon>Viridiplantae</taxon>
        <taxon>Streptophyta</taxon>
        <taxon>Embryophyta</taxon>
        <taxon>Tracheophyta</taxon>
        <taxon>Spermatophyta</taxon>
        <taxon>Magnoliopsida</taxon>
        <taxon>eudicotyledons</taxon>
        <taxon>Gunneridae</taxon>
        <taxon>Pentapetalae</taxon>
        <taxon>rosids</taxon>
        <taxon>fabids</taxon>
        <taxon>Fabales</taxon>
        <taxon>Fabaceae</taxon>
        <taxon>Papilionoideae</taxon>
        <taxon>50 kb inversion clade</taxon>
        <taxon>NPAAA clade</taxon>
        <taxon>Hologalegina</taxon>
        <taxon>IRL clade</taxon>
        <taxon>Trifolieae</taxon>
        <taxon>Trifolium</taxon>
    </lineage>
</organism>
<dbReference type="EMBL" id="LXQA010404665">
    <property type="protein sequence ID" value="MCI49661.1"/>
    <property type="molecule type" value="Genomic_DNA"/>
</dbReference>